<evidence type="ECO:0000313" key="1">
    <source>
        <dbReference type="EnsemblPlants" id="Kaladp0047s0100.1.v1.1.CDS.1"/>
    </source>
</evidence>
<accession>A0A7N0TVZ1</accession>
<keyword evidence="2" id="KW-1185">Reference proteome</keyword>
<dbReference type="EnsemblPlants" id="Kaladp0047s0100.1.v1.1">
    <property type="protein sequence ID" value="Kaladp0047s0100.1.v1.1.CDS.1"/>
    <property type="gene ID" value="Kaladp0047s0100.v1.1"/>
</dbReference>
<reference evidence="1" key="1">
    <citation type="submission" date="2021-01" db="UniProtKB">
        <authorList>
            <consortium name="EnsemblPlants"/>
        </authorList>
    </citation>
    <scope>IDENTIFICATION</scope>
</reference>
<dbReference type="Gramene" id="Kaladp0047s0100.1.v1.1">
    <property type="protein sequence ID" value="Kaladp0047s0100.1.v1.1.CDS.1"/>
    <property type="gene ID" value="Kaladp0047s0100.v1.1"/>
</dbReference>
<dbReference type="Proteomes" id="UP000594263">
    <property type="component" value="Unplaced"/>
</dbReference>
<evidence type="ECO:0000313" key="2">
    <source>
        <dbReference type="Proteomes" id="UP000594263"/>
    </source>
</evidence>
<proteinExistence type="predicted"/>
<sequence length="36" mass="4110">MEVERLRALMGMWSRSRSTRVSLVGGNHTAARFCSR</sequence>
<protein>
    <submittedName>
        <fullName evidence="1">Uncharacterized protein</fullName>
    </submittedName>
</protein>
<dbReference type="AlphaFoldDB" id="A0A7N0TVZ1"/>
<organism evidence="1 2">
    <name type="scientific">Kalanchoe fedtschenkoi</name>
    <name type="common">Lavender scallops</name>
    <name type="synonym">South American air plant</name>
    <dbReference type="NCBI Taxonomy" id="63787"/>
    <lineage>
        <taxon>Eukaryota</taxon>
        <taxon>Viridiplantae</taxon>
        <taxon>Streptophyta</taxon>
        <taxon>Embryophyta</taxon>
        <taxon>Tracheophyta</taxon>
        <taxon>Spermatophyta</taxon>
        <taxon>Magnoliopsida</taxon>
        <taxon>eudicotyledons</taxon>
        <taxon>Gunneridae</taxon>
        <taxon>Pentapetalae</taxon>
        <taxon>Saxifragales</taxon>
        <taxon>Crassulaceae</taxon>
        <taxon>Kalanchoe</taxon>
    </lineage>
</organism>
<name>A0A7N0TVZ1_KALFE</name>